<dbReference type="SMART" id="SM00450">
    <property type="entry name" value="RHOD"/>
    <property type="match status" value="2"/>
</dbReference>
<feature type="non-terminal residue" evidence="4">
    <location>
        <position position="309"/>
    </location>
</feature>
<dbReference type="EMBL" id="WSTA01000070">
    <property type="protein sequence ID" value="MWB99617.1"/>
    <property type="molecule type" value="Genomic_DNA"/>
</dbReference>
<keyword evidence="2" id="KW-0677">Repeat</keyword>
<feature type="domain" description="Rhodanese" evidence="3">
    <location>
        <begin position="18"/>
        <end position="137"/>
    </location>
</feature>
<dbReference type="CDD" id="cd01448">
    <property type="entry name" value="TST_Repeat_1"/>
    <property type="match status" value="1"/>
</dbReference>
<dbReference type="CDD" id="cd01449">
    <property type="entry name" value="TST_Repeat_2"/>
    <property type="match status" value="1"/>
</dbReference>
<dbReference type="GO" id="GO:0004792">
    <property type="term" value="F:thiosulfate-cyanide sulfurtransferase activity"/>
    <property type="evidence" value="ECO:0007669"/>
    <property type="project" value="InterPro"/>
</dbReference>
<dbReference type="InterPro" id="IPR045078">
    <property type="entry name" value="TST/MPST-like"/>
</dbReference>
<dbReference type="PROSITE" id="PS00380">
    <property type="entry name" value="RHODANESE_1"/>
    <property type="match status" value="1"/>
</dbReference>
<proteinExistence type="predicted"/>
<evidence type="ECO:0000256" key="1">
    <source>
        <dbReference type="ARBA" id="ARBA00022679"/>
    </source>
</evidence>
<dbReference type="InterPro" id="IPR001763">
    <property type="entry name" value="Rhodanese-like_dom"/>
</dbReference>
<dbReference type="PROSITE" id="PS50206">
    <property type="entry name" value="RHODANESE_3"/>
    <property type="match status" value="2"/>
</dbReference>
<dbReference type="InterPro" id="IPR036873">
    <property type="entry name" value="Rhodanese-like_dom_sf"/>
</dbReference>
<dbReference type="RefSeq" id="WP_160426033.1">
    <property type="nucleotide sequence ID" value="NZ_WSTA01000070.1"/>
</dbReference>
<dbReference type="PANTHER" id="PTHR11364:SF27">
    <property type="entry name" value="SULFURTRANSFERASE"/>
    <property type="match status" value="1"/>
</dbReference>
<dbReference type="Pfam" id="PF00581">
    <property type="entry name" value="Rhodanese"/>
    <property type="match status" value="2"/>
</dbReference>
<evidence type="ECO:0000313" key="5">
    <source>
        <dbReference type="Proteomes" id="UP000438182"/>
    </source>
</evidence>
<evidence type="ECO:0000256" key="2">
    <source>
        <dbReference type="ARBA" id="ARBA00022737"/>
    </source>
</evidence>
<reference evidence="4 5" key="1">
    <citation type="submission" date="2019-12" db="EMBL/GenBank/DDBJ databases">
        <authorList>
            <person name="Kim Y.S."/>
        </authorList>
    </citation>
    <scope>NUCLEOTIDE SEQUENCE [LARGE SCALE GENOMIC DNA]</scope>
    <source>
        <strain evidence="4 5">MMS17-SY077</strain>
    </source>
</reference>
<name>A0A6I4P7A4_9MICO</name>
<evidence type="ECO:0000259" key="3">
    <source>
        <dbReference type="PROSITE" id="PS50206"/>
    </source>
</evidence>
<evidence type="ECO:0000313" key="4">
    <source>
        <dbReference type="EMBL" id="MWB99617.1"/>
    </source>
</evidence>
<dbReference type="InterPro" id="IPR001307">
    <property type="entry name" value="Thiosulphate_STrfase_CS"/>
</dbReference>
<sequence>MPVPLLIDAETLRDQLGGVQPPRVLDVRWRLDRPDGRPAYREAHVPGAVYVDLDAELAEHGAPATAGRHPLPSPERFATAVRRWGLRAGEAVVVYDDLGGLSASRAWWLLRDAGVADVRVLDGGLPAWVAAGLPVDAGEVEPEPGDVVPAPGGMPVIDLDAVAALPERGVLLDARAGERYRGETEPIDPRAGHIPGALSAPTAASLAPDGRFLPVDALRERFAALGVRVDRPVAAYCGSGVTAAHEVFALALAGFDAALYPGSWSQWSNHPGLPVATGAEPGAVDARPRPLPALAEVVRTVAVLRGPGG</sequence>
<protein>
    <recommendedName>
        <fullName evidence="3">Rhodanese domain-containing protein</fullName>
    </recommendedName>
</protein>
<feature type="domain" description="Rhodanese" evidence="3">
    <location>
        <begin position="165"/>
        <end position="276"/>
    </location>
</feature>
<dbReference type="Proteomes" id="UP000438182">
    <property type="component" value="Unassembled WGS sequence"/>
</dbReference>
<dbReference type="SUPFAM" id="SSF52821">
    <property type="entry name" value="Rhodanese/Cell cycle control phosphatase"/>
    <property type="match status" value="2"/>
</dbReference>
<dbReference type="AlphaFoldDB" id="A0A6I4P7A4"/>
<keyword evidence="5" id="KW-1185">Reference proteome</keyword>
<accession>A0A6I4P7A4</accession>
<organism evidence="4 5">
    <name type="scientific">Agromyces seonyuensis</name>
    <dbReference type="NCBI Taxonomy" id="2662446"/>
    <lineage>
        <taxon>Bacteria</taxon>
        <taxon>Bacillati</taxon>
        <taxon>Actinomycetota</taxon>
        <taxon>Actinomycetes</taxon>
        <taxon>Micrococcales</taxon>
        <taxon>Microbacteriaceae</taxon>
        <taxon>Agromyces</taxon>
    </lineage>
</organism>
<gene>
    <name evidence="4" type="ORF">GB864_13785</name>
</gene>
<dbReference type="PANTHER" id="PTHR11364">
    <property type="entry name" value="THIOSULFATE SULFERTANSFERASE"/>
    <property type="match status" value="1"/>
</dbReference>
<comment type="caution">
    <text evidence="4">The sequence shown here is derived from an EMBL/GenBank/DDBJ whole genome shotgun (WGS) entry which is preliminary data.</text>
</comment>
<dbReference type="Gene3D" id="3.40.250.10">
    <property type="entry name" value="Rhodanese-like domain"/>
    <property type="match status" value="2"/>
</dbReference>
<keyword evidence="1" id="KW-0808">Transferase</keyword>